<evidence type="ECO:0000313" key="1">
    <source>
        <dbReference type="EMBL" id="MCI83696.1"/>
    </source>
</evidence>
<accession>A0A392V5X2</accession>
<sequence length="44" mass="5177">MYMATHERSQSAAWRTLFYGNVAHPRALVNLWLACNKRLATRDR</sequence>
<dbReference type="AlphaFoldDB" id="A0A392V5X2"/>
<feature type="non-terminal residue" evidence="1">
    <location>
        <position position="44"/>
    </location>
</feature>
<comment type="caution">
    <text evidence="1">The sequence shown here is derived from an EMBL/GenBank/DDBJ whole genome shotgun (WGS) entry which is preliminary data.</text>
</comment>
<reference evidence="1 2" key="1">
    <citation type="journal article" date="2018" name="Front. Plant Sci.">
        <title>Red Clover (Trifolium pratense) and Zigzag Clover (T. medium) - A Picture of Genomic Similarities and Differences.</title>
        <authorList>
            <person name="Dluhosova J."/>
            <person name="Istvanek J."/>
            <person name="Nedelnik J."/>
            <person name="Repkova J."/>
        </authorList>
    </citation>
    <scope>NUCLEOTIDE SEQUENCE [LARGE SCALE GENOMIC DNA]</scope>
    <source>
        <strain evidence="2">cv. 10/8</strain>
        <tissue evidence="1">Leaf</tissue>
    </source>
</reference>
<evidence type="ECO:0000313" key="2">
    <source>
        <dbReference type="Proteomes" id="UP000265520"/>
    </source>
</evidence>
<name>A0A392V5X2_9FABA</name>
<protein>
    <submittedName>
        <fullName evidence="1">Uncharacterized protein</fullName>
    </submittedName>
</protein>
<proteinExistence type="predicted"/>
<dbReference type="Proteomes" id="UP000265520">
    <property type="component" value="Unassembled WGS sequence"/>
</dbReference>
<organism evidence="1 2">
    <name type="scientific">Trifolium medium</name>
    <dbReference type="NCBI Taxonomy" id="97028"/>
    <lineage>
        <taxon>Eukaryota</taxon>
        <taxon>Viridiplantae</taxon>
        <taxon>Streptophyta</taxon>
        <taxon>Embryophyta</taxon>
        <taxon>Tracheophyta</taxon>
        <taxon>Spermatophyta</taxon>
        <taxon>Magnoliopsida</taxon>
        <taxon>eudicotyledons</taxon>
        <taxon>Gunneridae</taxon>
        <taxon>Pentapetalae</taxon>
        <taxon>rosids</taxon>
        <taxon>fabids</taxon>
        <taxon>Fabales</taxon>
        <taxon>Fabaceae</taxon>
        <taxon>Papilionoideae</taxon>
        <taxon>50 kb inversion clade</taxon>
        <taxon>NPAAA clade</taxon>
        <taxon>Hologalegina</taxon>
        <taxon>IRL clade</taxon>
        <taxon>Trifolieae</taxon>
        <taxon>Trifolium</taxon>
    </lineage>
</organism>
<keyword evidence="2" id="KW-1185">Reference proteome</keyword>
<dbReference type="EMBL" id="LXQA011073189">
    <property type="protein sequence ID" value="MCI83696.1"/>
    <property type="molecule type" value="Genomic_DNA"/>
</dbReference>